<dbReference type="Gene3D" id="2.20.25.10">
    <property type="match status" value="1"/>
</dbReference>
<evidence type="ECO:0000313" key="2">
    <source>
        <dbReference type="Proteomes" id="UP000199437"/>
    </source>
</evidence>
<sequence length="95" mass="10775">MRPATINKLCCPFDKADLNLTTTSTEVDGNVLEGFFTCSSCNRVYPIVRGVPIMNPDEYREFKLEQPILEKYAKQLNGAVSEDFRLIPNTEKSLE</sequence>
<dbReference type="EMBL" id="FOIR01000002">
    <property type="protein sequence ID" value="SEW29682.1"/>
    <property type="molecule type" value="Genomic_DNA"/>
</dbReference>
<dbReference type="InterPro" id="IPR005651">
    <property type="entry name" value="Trm112-like"/>
</dbReference>
<dbReference type="GeneID" id="99987269"/>
<organism evidence="1 2">
    <name type="scientific">Roseivirga pacifica</name>
    <dbReference type="NCBI Taxonomy" id="1267423"/>
    <lineage>
        <taxon>Bacteria</taxon>
        <taxon>Pseudomonadati</taxon>
        <taxon>Bacteroidota</taxon>
        <taxon>Cytophagia</taxon>
        <taxon>Cytophagales</taxon>
        <taxon>Roseivirgaceae</taxon>
        <taxon>Roseivirga</taxon>
    </lineage>
</organism>
<dbReference type="RefSeq" id="WP_090258973.1">
    <property type="nucleotide sequence ID" value="NZ_FOIR01000002.1"/>
</dbReference>
<dbReference type="AlphaFoldDB" id="A0A1I0QS20"/>
<dbReference type="STRING" id="1267423.SAMN05216290_2575"/>
<keyword evidence="2" id="KW-1185">Reference proteome</keyword>
<dbReference type="SUPFAM" id="SSF158997">
    <property type="entry name" value="Trm112p-like"/>
    <property type="match status" value="1"/>
</dbReference>
<proteinExistence type="predicted"/>
<evidence type="ECO:0000313" key="1">
    <source>
        <dbReference type="EMBL" id="SEW29682.1"/>
    </source>
</evidence>
<dbReference type="OrthoDB" id="678493at2"/>
<gene>
    <name evidence="1" type="ORF">SAMN05216290_2575</name>
</gene>
<reference evidence="2" key="1">
    <citation type="submission" date="2016-10" db="EMBL/GenBank/DDBJ databases">
        <authorList>
            <person name="Varghese N."/>
            <person name="Submissions S."/>
        </authorList>
    </citation>
    <scope>NUCLEOTIDE SEQUENCE [LARGE SCALE GENOMIC DNA]</scope>
    <source>
        <strain evidence="2">CGMCC 1.12402</strain>
    </source>
</reference>
<name>A0A1I0QS20_9BACT</name>
<accession>A0A1I0QS20</accession>
<dbReference type="Pfam" id="PF03966">
    <property type="entry name" value="Trm112p"/>
    <property type="match status" value="1"/>
</dbReference>
<dbReference type="Proteomes" id="UP000199437">
    <property type="component" value="Unassembled WGS sequence"/>
</dbReference>
<protein>
    <submittedName>
        <fullName evidence="1">Uncharacterized conserved protein YbaR, Trm112 family</fullName>
    </submittedName>
</protein>